<dbReference type="Proteomes" id="UP000005426">
    <property type="component" value="Unassembled WGS sequence"/>
</dbReference>
<evidence type="ECO:0000256" key="1">
    <source>
        <dbReference type="ARBA" id="ARBA00022737"/>
    </source>
</evidence>
<gene>
    <name evidence="5" type="ORF">TRIATDRAFT_311678</name>
</gene>
<keyword evidence="2 3" id="KW-0040">ANK repeat</keyword>
<dbReference type="InterPro" id="IPR050745">
    <property type="entry name" value="Multifunctional_regulatory"/>
</dbReference>
<protein>
    <recommendedName>
        <fullName evidence="4">Single-strand DNA deaminase toxin A-like C-terminal domain-containing protein</fullName>
    </recommendedName>
</protein>
<keyword evidence="1" id="KW-0677">Repeat</keyword>
<dbReference type="Pfam" id="PF24120">
    <property type="entry name" value="SsdA_C"/>
    <property type="match status" value="1"/>
</dbReference>
<dbReference type="STRING" id="452589.G9P444"/>
<dbReference type="InterPro" id="IPR057517">
    <property type="entry name" value="SsdA-like_C"/>
</dbReference>
<dbReference type="eggNOG" id="KOG0504">
    <property type="taxonomic scope" value="Eukaryota"/>
</dbReference>
<feature type="repeat" description="ANK" evidence="3">
    <location>
        <begin position="195"/>
        <end position="221"/>
    </location>
</feature>
<dbReference type="OrthoDB" id="341259at2759"/>
<evidence type="ECO:0000256" key="2">
    <source>
        <dbReference type="ARBA" id="ARBA00023043"/>
    </source>
</evidence>
<organism evidence="5 6">
    <name type="scientific">Hypocrea atroviridis (strain ATCC 20476 / IMI 206040)</name>
    <name type="common">Trichoderma atroviride</name>
    <dbReference type="NCBI Taxonomy" id="452589"/>
    <lineage>
        <taxon>Eukaryota</taxon>
        <taxon>Fungi</taxon>
        <taxon>Dikarya</taxon>
        <taxon>Ascomycota</taxon>
        <taxon>Pezizomycotina</taxon>
        <taxon>Sordariomycetes</taxon>
        <taxon>Hypocreomycetidae</taxon>
        <taxon>Hypocreales</taxon>
        <taxon>Hypocreaceae</taxon>
        <taxon>Trichoderma</taxon>
    </lineage>
</organism>
<evidence type="ECO:0000259" key="4">
    <source>
        <dbReference type="Pfam" id="PF24120"/>
    </source>
</evidence>
<dbReference type="EMBL" id="ABDG02000027">
    <property type="protein sequence ID" value="EHK41100.1"/>
    <property type="molecule type" value="Genomic_DNA"/>
</dbReference>
<dbReference type="HOGENOM" id="CLU_042425_0_0_1"/>
<name>G9P444_HYPAI</name>
<dbReference type="SUPFAM" id="SSF48403">
    <property type="entry name" value="Ankyrin repeat"/>
    <property type="match status" value="1"/>
</dbReference>
<feature type="domain" description="Single-strand DNA deaminase toxin A-like C-terminal" evidence="4">
    <location>
        <begin position="344"/>
        <end position="404"/>
    </location>
</feature>
<dbReference type="PROSITE" id="PS50088">
    <property type="entry name" value="ANK_REPEAT"/>
    <property type="match status" value="2"/>
</dbReference>
<dbReference type="GO" id="GO:0005634">
    <property type="term" value="C:nucleus"/>
    <property type="evidence" value="ECO:0007669"/>
    <property type="project" value="TreeGrafter"/>
</dbReference>
<dbReference type="InterPro" id="IPR036770">
    <property type="entry name" value="Ankyrin_rpt-contain_sf"/>
</dbReference>
<proteinExistence type="predicted"/>
<dbReference type="PROSITE" id="PS50297">
    <property type="entry name" value="ANK_REP_REGION"/>
    <property type="match status" value="2"/>
</dbReference>
<sequence>MSTYREASVLWWDCSSMFIRCPHCGDIHRHGFNGQYQVEQSRLSHCEKGEVYKICFPINGEYEIDKNRGLYVRAGADPSEYFARVDAVEEVDMSGKRKWYEAEEEVRDIEPMNRLQAAVSDMASQWLSHDEDEWDAYQVLVESGEAENLEPPEKKVLEMSTSGKTALHMAACEMHPEIVKLLLDHGADPNARMVDGRTPLMEAALWGRLDNVKYLVDHGADKSLQCVRKGVRLRAIDFAKYTKDNRKERYERSGGEHHIYKEATYERDEEREAIIRELGDEAVDDGHCAQASGLRLEGFTCTSVIDGGAIISMLANFDVPRRNKTIGILFRGDLNGTSAFSPVAAMSGFSHEPDSDLNVQIAGRKWTDEVLYLCQITGHVLPEDGHDQGIPGQFYACHAEKQLIAYLVSRHVFLPRDTDNGDFGMARLRLDDDCLEKKVRELVDIEPPQRLRNAVILVSRRVCGDCCAFVDVVNEALGLNVEVRGASLCT</sequence>
<accession>G9P444</accession>
<dbReference type="Gene3D" id="1.25.40.20">
    <property type="entry name" value="Ankyrin repeat-containing domain"/>
    <property type="match status" value="1"/>
</dbReference>
<dbReference type="AlphaFoldDB" id="G9P444"/>
<evidence type="ECO:0000313" key="6">
    <source>
        <dbReference type="Proteomes" id="UP000005426"/>
    </source>
</evidence>
<feature type="repeat" description="ANK" evidence="3">
    <location>
        <begin position="162"/>
        <end position="194"/>
    </location>
</feature>
<dbReference type="PANTHER" id="PTHR24189">
    <property type="entry name" value="MYOTROPHIN"/>
    <property type="match status" value="1"/>
</dbReference>
<dbReference type="SMART" id="SM00248">
    <property type="entry name" value="ANK"/>
    <property type="match status" value="2"/>
</dbReference>
<comment type="caution">
    <text evidence="5">The sequence shown here is derived from an EMBL/GenBank/DDBJ whole genome shotgun (WGS) entry which is preliminary data.</text>
</comment>
<evidence type="ECO:0000313" key="5">
    <source>
        <dbReference type="EMBL" id="EHK41100.1"/>
    </source>
</evidence>
<dbReference type="OMA" id="RDHYKNR"/>
<dbReference type="PANTHER" id="PTHR24189:SF50">
    <property type="entry name" value="ANKYRIN REPEAT AND SOCS BOX PROTEIN 2"/>
    <property type="match status" value="1"/>
</dbReference>
<dbReference type="Pfam" id="PF12796">
    <property type="entry name" value="Ank_2"/>
    <property type="match status" value="1"/>
</dbReference>
<dbReference type="GO" id="GO:0005737">
    <property type="term" value="C:cytoplasm"/>
    <property type="evidence" value="ECO:0007669"/>
    <property type="project" value="TreeGrafter"/>
</dbReference>
<evidence type="ECO:0000256" key="3">
    <source>
        <dbReference type="PROSITE-ProRule" id="PRU00023"/>
    </source>
</evidence>
<reference evidence="5 6" key="1">
    <citation type="journal article" date="2011" name="Genome Biol.">
        <title>Comparative genome sequence analysis underscores mycoparasitism as the ancestral life style of Trichoderma.</title>
        <authorList>
            <person name="Kubicek C.P."/>
            <person name="Herrera-Estrella A."/>
            <person name="Seidl-Seiboth V."/>
            <person name="Martinez D.A."/>
            <person name="Druzhinina I.S."/>
            <person name="Thon M."/>
            <person name="Zeilinger S."/>
            <person name="Casas-Flores S."/>
            <person name="Horwitz B.A."/>
            <person name="Mukherjee P.K."/>
            <person name="Mukherjee M."/>
            <person name="Kredics L."/>
            <person name="Alcaraz L.D."/>
            <person name="Aerts A."/>
            <person name="Antal Z."/>
            <person name="Atanasova L."/>
            <person name="Cervantes-Badillo M.G."/>
            <person name="Challacombe J."/>
            <person name="Chertkov O."/>
            <person name="McCluskey K."/>
            <person name="Coulpier F."/>
            <person name="Deshpande N."/>
            <person name="von Doehren H."/>
            <person name="Ebbole D.J."/>
            <person name="Esquivel-Naranjo E.U."/>
            <person name="Fekete E."/>
            <person name="Flipphi M."/>
            <person name="Glaser F."/>
            <person name="Gomez-Rodriguez E.Y."/>
            <person name="Gruber S."/>
            <person name="Han C."/>
            <person name="Henrissat B."/>
            <person name="Hermosa R."/>
            <person name="Hernandez-Onate M."/>
            <person name="Karaffa L."/>
            <person name="Kosti I."/>
            <person name="Le Crom S."/>
            <person name="Lindquist E."/>
            <person name="Lucas S."/>
            <person name="Luebeck M."/>
            <person name="Luebeck P.S."/>
            <person name="Margeot A."/>
            <person name="Metz B."/>
            <person name="Misra M."/>
            <person name="Nevalainen H."/>
            <person name="Omann M."/>
            <person name="Packer N."/>
            <person name="Perrone G."/>
            <person name="Uresti-Rivera E.E."/>
            <person name="Salamov A."/>
            <person name="Schmoll M."/>
            <person name="Seiboth B."/>
            <person name="Shapiro H."/>
            <person name="Sukno S."/>
            <person name="Tamayo-Ramos J.A."/>
            <person name="Tisch D."/>
            <person name="Wiest A."/>
            <person name="Wilkinson H.H."/>
            <person name="Zhang M."/>
            <person name="Coutinho P.M."/>
            <person name="Kenerley C.M."/>
            <person name="Monte E."/>
            <person name="Baker S.E."/>
            <person name="Grigoriev I.V."/>
        </authorList>
    </citation>
    <scope>NUCLEOTIDE SEQUENCE [LARGE SCALE GENOMIC DNA]</scope>
    <source>
        <strain evidence="6">ATCC 20476 / IMI 206040</strain>
    </source>
</reference>
<dbReference type="InterPro" id="IPR002110">
    <property type="entry name" value="Ankyrin_rpt"/>
</dbReference>
<keyword evidence="6" id="KW-1185">Reference proteome</keyword>